<feature type="domain" description="UGSC-like" evidence="1">
    <location>
        <begin position="1"/>
        <end position="71"/>
    </location>
</feature>
<gene>
    <name evidence="2" type="ORF">FJZ47_20735</name>
</gene>
<evidence type="ECO:0000313" key="2">
    <source>
        <dbReference type="EMBL" id="MBM3226199.1"/>
    </source>
</evidence>
<dbReference type="InterPro" id="IPR057767">
    <property type="entry name" value="UGSC-like_dom"/>
</dbReference>
<comment type="caution">
    <text evidence="2">The sequence shown here is derived from an EMBL/GenBank/DDBJ whole genome shotgun (WGS) entry which is preliminary data.</text>
</comment>
<proteinExistence type="predicted"/>
<evidence type="ECO:0000259" key="1">
    <source>
        <dbReference type="Pfam" id="PF24696"/>
    </source>
</evidence>
<dbReference type="Pfam" id="PF24696">
    <property type="entry name" value="UGSC"/>
    <property type="match status" value="1"/>
</dbReference>
<sequence>MHDGIHLDRAGIPAATICTDHFVATGQATATVWGVPNYPVIYMPHPISTCPDETLQAHARQVAGQVVQILLTASVE</sequence>
<evidence type="ECO:0000313" key="3">
    <source>
        <dbReference type="Proteomes" id="UP000712673"/>
    </source>
</evidence>
<dbReference type="Proteomes" id="UP000712673">
    <property type="component" value="Unassembled WGS sequence"/>
</dbReference>
<dbReference type="AlphaFoldDB" id="A0A938B4L6"/>
<protein>
    <recommendedName>
        <fullName evidence="1">UGSC-like domain-containing protein</fullName>
    </recommendedName>
</protein>
<name>A0A938B4L6_UNCTE</name>
<accession>A0A938B4L6</accession>
<organism evidence="2 3">
    <name type="scientific">Tectimicrobiota bacterium</name>
    <dbReference type="NCBI Taxonomy" id="2528274"/>
    <lineage>
        <taxon>Bacteria</taxon>
        <taxon>Pseudomonadati</taxon>
        <taxon>Nitrospinota/Tectimicrobiota group</taxon>
        <taxon>Candidatus Tectimicrobiota</taxon>
    </lineage>
</organism>
<dbReference type="EMBL" id="VGLS01000824">
    <property type="protein sequence ID" value="MBM3226199.1"/>
    <property type="molecule type" value="Genomic_DNA"/>
</dbReference>
<reference evidence="2" key="1">
    <citation type="submission" date="2019-03" db="EMBL/GenBank/DDBJ databases">
        <title>Lake Tanganyika Metagenome-Assembled Genomes (MAGs).</title>
        <authorList>
            <person name="Tran P."/>
        </authorList>
    </citation>
    <scope>NUCLEOTIDE SEQUENCE</scope>
    <source>
        <strain evidence="2">K_DeepCast_65m_m2_066</strain>
    </source>
</reference>